<evidence type="ECO:0000313" key="2">
    <source>
        <dbReference type="Proteomes" id="UP000272213"/>
    </source>
</evidence>
<dbReference type="AlphaFoldDB" id="A0A3R9LKL3"/>
<dbReference type="Proteomes" id="UP000272213">
    <property type="component" value="Unassembled WGS sequence"/>
</dbReference>
<protein>
    <submittedName>
        <fullName evidence="1">Uncharacterized protein</fullName>
    </submittedName>
</protein>
<reference evidence="1 2" key="1">
    <citation type="submission" date="2018-11" db="EMBL/GenBank/DDBJ databases">
        <title>Species Designations Belie Phenotypic and Genotypic Heterogeneity in Oral Streptococci.</title>
        <authorList>
            <person name="Velsko I."/>
        </authorList>
    </citation>
    <scope>NUCLEOTIDE SEQUENCE [LARGE SCALE GENOMIC DNA]</scope>
    <source>
        <strain evidence="1 2">BCA6</strain>
    </source>
</reference>
<accession>A0A3R9LKL3</accession>
<proteinExistence type="predicted"/>
<organism evidence="1 2">
    <name type="scientific">Streptococcus cristatus</name>
    <dbReference type="NCBI Taxonomy" id="45634"/>
    <lineage>
        <taxon>Bacteria</taxon>
        <taxon>Bacillati</taxon>
        <taxon>Bacillota</taxon>
        <taxon>Bacilli</taxon>
        <taxon>Lactobacillales</taxon>
        <taxon>Streptococcaceae</taxon>
        <taxon>Streptococcus</taxon>
    </lineage>
</organism>
<evidence type="ECO:0000313" key="1">
    <source>
        <dbReference type="EMBL" id="RSJ75919.1"/>
    </source>
</evidence>
<dbReference type="EMBL" id="RJPM01000006">
    <property type="protein sequence ID" value="RSJ75919.1"/>
    <property type="molecule type" value="Genomic_DNA"/>
</dbReference>
<comment type="caution">
    <text evidence="1">The sequence shown here is derived from an EMBL/GenBank/DDBJ whole genome shotgun (WGS) entry which is preliminary data.</text>
</comment>
<name>A0A3R9LKL3_STRCR</name>
<gene>
    <name evidence="1" type="ORF">D8798_07860</name>
</gene>
<sequence length="80" mass="8768">MRFSIKLIHDLDAKTAHSPAQVLDNVKAIEDDFRRRKELSGDVVIGTEHVHGNDLDAVSDLSGMAEKVIANGCLRSPVED</sequence>